<proteinExistence type="predicted"/>
<feature type="chain" id="PRO_5021305384" evidence="3">
    <location>
        <begin position="30"/>
        <end position="115"/>
    </location>
</feature>
<reference evidence="5" key="3">
    <citation type="journal article" date="2014" name="Nature">
        <title>Elephant shark genome provides unique insights into gnathostome evolution.</title>
        <authorList>
            <consortium name="International Elephant Shark Genome Sequencing Consortium"/>
            <person name="Venkatesh B."/>
            <person name="Lee A.P."/>
            <person name="Ravi V."/>
            <person name="Maurya A.K."/>
            <person name="Lian M.M."/>
            <person name="Swann J.B."/>
            <person name="Ohta Y."/>
            <person name="Flajnik M.F."/>
            <person name="Sutoh Y."/>
            <person name="Kasahara M."/>
            <person name="Hoon S."/>
            <person name="Gangu V."/>
            <person name="Roy S.W."/>
            <person name="Irimia M."/>
            <person name="Korzh V."/>
            <person name="Kondrychyn I."/>
            <person name="Lim Z.W."/>
            <person name="Tay B.H."/>
            <person name="Tohari S."/>
            <person name="Kong K.W."/>
            <person name="Ho S."/>
            <person name="Lorente-Galdos B."/>
            <person name="Quilez J."/>
            <person name="Marques-Bonet T."/>
            <person name="Raney B.J."/>
            <person name="Ingham P.W."/>
            <person name="Tay A."/>
            <person name="Hillier L.W."/>
            <person name="Minx P."/>
            <person name="Boehm T."/>
            <person name="Wilson R.K."/>
            <person name="Brenner S."/>
            <person name="Warren W.C."/>
        </authorList>
    </citation>
    <scope>NUCLEOTIDE SEQUENCE [LARGE SCALE GENOMIC DNA]</scope>
</reference>
<dbReference type="Pfam" id="PF15756">
    <property type="entry name" value="DUF4690"/>
    <property type="match status" value="1"/>
</dbReference>
<dbReference type="OMA" id="NQDTMSG"/>
<keyword evidence="5" id="KW-1185">Reference proteome</keyword>
<name>A0A4W3JKN5_CALMI</name>
<accession>A0A4W3JKN5</accession>
<dbReference type="GO" id="GO:0051216">
    <property type="term" value="P:cartilage development"/>
    <property type="evidence" value="ECO:0007669"/>
    <property type="project" value="InterPro"/>
</dbReference>
<dbReference type="InterPro" id="IPR031500">
    <property type="entry name" value="SNORC"/>
</dbReference>
<reference evidence="5" key="2">
    <citation type="journal article" date="2007" name="PLoS Biol.">
        <title>Survey sequencing and comparative analysis of the elephant shark (Callorhinchus milii) genome.</title>
        <authorList>
            <person name="Venkatesh B."/>
            <person name="Kirkness E.F."/>
            <person name="Loh Y.H."/>
            <person name="Halpern A.L."/>
            <person name="Lee A.P."/>
            <person name="Johnson J."/>
            <person name="Dandona N."/>
            <person name="Viswanathan L.D."/>
            <person name="Tay A."/>
            <person name="Venter J.C."/>
            <person name="Strausberg R.L."/>
            <person name="Brenner S."/>
        </authorList>
    </citation>
    <scope>NUCLEOTIDE SEQUENCE [LARGE SCALE GENOMIC DNA]</scope>
</reference>
<evidence type="ECO:0000313" key="4">
    <source>
        <dbReference type="Ensembl" id="ENSCMIP00000038628.1"/>
    </source>
</evidence>
<reference evidence="4" key="5">
    <citation type="submission" date="2025-09" db="UniProtKB">
        <authorList>
            <consortium name="Ensembl"/>
        </authorList>
    </citation>
    <scope>IDENTIFICATION</scope>
</reference>
<dbReference type="InParanoid" id="A0A4W3JKN5"/>
<dbReference type="Ensembl" id="ENSCMIT00000039178.1">
    <property type="protein sequence ID" value="ENSCMIP00000038628.1"/>
    <property type="gene ID" value="ENSCMIG00000016208.1"/>
</dbReference>
<dbReference type="PANTHER" id="PTHR28453">
    <property type="entry name" value="PROTEIN SNORC"/>
    <property type="match status" value="1"/>
</dbReference>
<keyword evidence="2" id="KW-0472">Membrane</keyword>
<evidence type="ECO:0000256" key="3">
    <source>
        <dbReference type="SAM" id="SignalP"/>
    </source>
</evidence>
<dbReference type="PANTHER" id="PTHR28453:SF1">
    <property type="entry name" value="PROTEIN SNORC"/>
    <property type="match status" value="1"/>
</dbReference>
<organism evidence="4 5">
    <name type="scientific">Callorhinchus milii</name>
    <name type="common">Ghost shark</name>
    <dbReference type="NCBI Taxonomy" id="7868"/>
    <lineage>
        <taxon>Eukaryota</taxon>
        <taxon>Metazoa</taxon>
        <taxon>Chordata</taxon>
        <taxon>Craniata</taxon>
        <taxon>Vertebrata</taxon>
        <taxon>Chondrichthyes</taxon>
        <taxon>Holocephali</taxon>
        <taxon>Chimaeriformes</taxon>
        <taxon>Callorhinchidae</taxon>
        <taxon>Callorhinchus</taxon>
    </lineage>
</organism>
<feature type="transmembrane region" description="Helical" evidence="2">
    <location>
        <begin position="86"/>
        <end position="109"/>
    </location>
</feature>
<feature type="region of interest" description="Disordered" evidence="1">
    <location>
        <begin position="38"/>
        <end position="62"/>
    </location>
</feature>
<dbReference type="AlphaFoldDB" id="A0A4W3JKN5"/>
<reference evidence="4" key="4">
    <citation type="submission" date="2025-08" db="UniProtKB">
        <authorList>
            <consortium name="Ensembl"/>
        </authorList>
    </citation>
    <scope>IDENTIFICATION</scope>
</reference>
<evidence type="ECO:0000256" key="1">
    <source>
        <dbReference type="SAM" id="MobiDB-lite"/>
    </source>
</evidence>
<sequence>KMEWIAKWMVLMAMFIVLLCAGLTSEVQGNLVLTSPSESLEMSSGGGVAETVTPEASVEDTSLTSDDGYFAEESEPVEKGSLGPGAITAIVIAAVLGVSVLFSLIIITVRKLSAS</sequence>
<feature type="signal peptide" evidence="3">
    <location>
        <begin position="1"/>
        <end position="29"/>
    </location>
</feature>
<protein>
    <submittedName>
        <fullName evidence="4">Uncharacterized protein</fullName>
    </submittedName>
</protein>
<evidence type="ECO:0000313" key="5">
    <source>
        <dbReference type="Proteomes" id="UP000314986"/>
    </source>
</evidence>
<keyword evidence="2" id="KW-0812">Transmembrane</keyword>
<keyword evidence="2" id="KW-1133">Transmembrane helix</keyword>
<reference evidence="5" key="1">
    <citation type="journal article" date="2006" name="Science">
        <title>Ancient noncoding elements conserved in the human genome.</title>
        <authorList>
            <person name="Venkatesh B."/>
            <person name="Kirkness E.F."/>
            <person name="Loh Y.H."/>
            <person name="Halpern A.L."/>
            <person name="Lee A.P."/>
            <person name="Johnson J."/>
            <person name="Dandona N."/>
            <person name="Viswanathan L.D."/>
            <person name="Tay A."/>
            <person name="Venter J.C."/>
            <person name="Strausberg R.L."/>
            <person name="Brenner S."/>
        </authorList>
    </citation>
    <scope>NUCLEOTIDE SEQUENCE [LARGE SCALE GENOMIC DNA]</scope>
</reference>
<dbReference type="Proteomes" id="UP000314986">
    <property type="component" value="Unassembled WGS sequence"/>
</dbReference>
<evidence type="ECO:0000256" key="2">
    <source>
        <dbReference type="SAM" id="Phobius"/>
    </source>
</evidence>
<keyword evidence="3" id="KW-0732">Signal</keyword>